<dbReference type="EMBL" id="NSLI01000002">
    <property type="protein sequence ID" value="PAX09026.1"/>
    <property type="molecule type" value="Genomic_DNA"/>
</dbReference>
<evidence type="ECO:0000313" key="2">
    <source>
        <dbReference type="Proteomes" id="UP000218151"/>
    </source>
</evidence>
<dbReference type="AlphaFoldDB" id="A0A2A2SIF8"/>
<gene>
    <name evidence="1" type="ORF">CKY28_06745</name>
</gene>
<keyword evidence="2" id="KW-1185">Reference proteome</keyword>
<accession>A0A2A2SIF8</accession>
<organism evidence="1 2">
    <name type="scientific">Sphingomonas lenta</name>
    <dbReference type="NCBI Taxonomy" id="1141887"/>
    <lineage>
        <taxon>Bacteria</taxon>
        <taxon>Pseudomonadati</taxon>
        <taxon>Pseudomonadota</taxon>
        <taxon>Alphaproteobacteria</taxon>
        <taxon>Sphingomonadales</taxon>
        <taxon>Sphingomonadaceae</taxon>
        <taxon>Sphingomonas</taxon>
    </lineage>
</organism>
<dbReference type="Proteomes" id="UP000218151">
    <property type="component" value="Unassembled WGS sequence"/>
</dbReference>
<name>A0A2A2SIF8_9SPHN</name>
<proteinExistence type="predicted"/>
<evidence type="ECO:0000313" key="1">
    <source>
        <dbReference type="EMBL" id="PAX09026.1"/>
    </source>
</evidence>
<comment type="caution">
    <text evidence="1">The sequence shown here is derived from an EMBL/GenBank/DDBJ whole genome shotgun (WGS) entry which is preliminary data.</text>
</comment>
<protein>
    <submittedName>
        <fullName evidence="1">Uncharacterized protein</fullName>
    </submittedName>
</protein>
<sequence length="113" mass="13276">MSAAPSADVDHVGRKLRTLEQCALHKRTLRLTCPGCERSRVMDAAALWWLFRRKGWDNALGEVAKRLCCERCRDENDRVVRPSWTVTREMPEGPQPPYPDKHEWRRLVSRYRS</sequence>
<reference evidence="2" key="1">
    <citation type="submission" date="2017-09" db="EMBL/GenBank/DDBJ databases">
        <authorList>
            <person name="Feng G."/>
            <person name="Zhu H."/>
        </authorList>
    </citation>
    <scope>NUCLEOTIDE SEQUENCE [LARGE SCALE GENOMIC DNA]</scope>
    <source>
        <strain evidence="2">1PNM-20</strain>
    </source>
</reference>
<dbReference type="OrthoDB" id="7506225at2"/>
<dbReference type="RefSeq" id="WP_095997524.1">
    <property type="nucleotide sequence ID" value="NZ_NSLI01000002.1"/>
</dbReference>